<protein>
    <submittedName>
        <fullName evidence="1">Uncharacterized protein</fullName>
    </submittedName>
</protein>
<sequence>MRSERRLRRLVLPDGTEYRWTVRHRHRDGGPCQEVLTLYRDGTPTRIVFPGTGGAYGHSGLVADHRGNALDLHEPGVVRAFADAVRRLRPAPGDVDGRALLPGVAVSRAAAATAEAPPGSPPGP</sequence>
<evidence type="ECO:0000313" key="1">
    <source>
        <dbReference type="EMBL" id="WBO66428.1"/>
    </source>
</evidence>
<organism evidence="1 2">
    <name type="scientific">Streptomyces camelliae</name>
    <dbReference type="NCBI Taxonomy" id="3004093"/>
    <lineage>
        <taxon>Bacteria</taxon>
        <taxon>Bacillati</taxon>
        <taxon>Actinomycetota</taxon>
        <taxon>Actinomycetes</taxon>
        <taxon>Kitasatosporales</taxon>
        <taxon>Streptomycetaceae</taxon>
        <taxon>Streptomyces</taxon>
    </lineage>
</organism>
<dbReference type="EMBL" id="CP115300">
    <property type="protein sequence ID" value="WBO66428.1"/>
    <property type="molecule type" value="Genomic_DNA"/>
</dbReference>
<accession>A0ABY7P776</accession>
<name>A0ABY7P776_9ACTN</name>
<keyword evidence="2" id="KW-1185">Reference proteome</keyword>
<proteinExistence type="predicted"/>
<dbReference type="Proteomes" id="UP001212326">
    <property type="component" value="Chromosome"/>
</dbReference>
<evidence type="ECO:0000313" key="2">
    <source>
        <dbReference type="Proteomes" id="UP001212326"/>
    </source>
</evidence>
<dbReference type="RefSeq" id="WP_270083891.1">
    <property type="nucleotide sequence ID" value="NZ_CP115300.1"/>
</dbReference>
<reference evidence="1 2" key="1">
    <citation type="submission" date="2022-12" db="EMBL/GenBank/DDBJ databases">
        <authorList>
            <person name="Mo P."/>
        </authorList>
    </citation>
    <scope>NUCLEOTIDE SEQUENCE [LARGE SCALE GENOMIC DNA]</scope>
    <source>
        <strain evidence="1 2">HUAS 2-6</strain>
    </source>
</reference>
<gene>
    <name evidence="1" type="ORF">O1G22_28290</name>
</gene>